<dbReference type="SUPFAM" id="SSF54211">
    <property type="entry name" value="Ribosomal protein S5 domain 2-like"/>
    <property type="match status" value="1"/>
</dbReference>
<dbReference type="InterPro" id="IPR000795">
    <property type="entry name" value="T_Tr_GTP-bd_dom"/>
</dbReference>
<evidence type="ECO:0000256" key="3">
    <source>
        <dbReference type="ARBA" id="ARBA00022768"/>
    </source>
</evidence>
<evidence type="ECO:0000256" key="2">
    <source>
        <dbReference type="ARBA" id="ARBA00022741"/>
    </source>
</evidence>
<comment type="similarity">
    <text evidence="1">Belongs to the TRAFAC class translation factor GTPase superfamily. Classic translation factor GTPase family. EF-G/EF-2 subfamily.</text>
</comment>
<evidence type="ECO:0000256" key="6">
    <source>
        <dbReference type="ARBA" id="ARBA00024731"/>
    </source>
</evidence>
<dbReference type="GO" id="GO:0003746">
    <property type="term" value="F:translation elongation factor activity"/>
    <property type="evidence" value="ECO:0007669"/>
    <property type="project" value="UniProtKB-UniRule"/>
</dbReference>
<dbReference type="InterPro" id="IPR027417">
    <property type="entry name" value="P-loop_NTPase"/>
</dbReference>
<dbReference type="Gene3D" id="3.30.70.870">
    <property type="entry name" value="Elongation Factor G (Translational Gtpase), domain 3"/>
    <property type="match status" value="1"/>
</dbReference>
<dbReference type="EMBL" id="CP036291">
    <property type="protein sequence ID" value="QDU87276.1"/>
    <property type="molecule type" value="Genomic_DNA"/>
</dbReference>
<keyword evidence="5" id="KW-0342">GTP-binding</keyword>
<dbReference type="KEGG" id="pnd:Pla175_06340"/>
<dbReference type="CDD" id="cd16262">
    <property type="entry name" value="EFG_III"/>
    <property type="match status" value="1"/>
</dbReference>
<dbReference type="Pfam" id="PF00009">
    <property type="entry name" value="GTP_EFTU"/>
    <property type="match status" value="1"/>
</dbReference>
<dbReference type="PANTHER" id="PTHR43261:SF1">
    <property type="entry name" value="RIBOSOME-RELEASING FACTOR 2, MITOCHONDRIAL"/>
    <property type="match status" value="1"/>
</dbReference>
<dbReference type="PROSITE" id="PS51722">
    <property type="entry name" value="G_TR_2"/>
    <property type="match status" value="1"/>
</dbReference>
<accession>A0A518D746</accession>
<dbReference type="InterPro" id="IPR004161">
    <property type="entry name" value="EFTu-like_2"/>
</dbReference>
<dbReference type="CDD" id="cd03713">
    <property type="entry name" value="EFG_mtEFG_C"/>
    <property type="match status" value="1"/>
</dbReference>
<dbReference type="SUPFAM" id="SSF50447">
    <property type="entry name" value="Translation proteins"/>
    <property type="match status" value="1"/>
</dbReference>
<dbReference type="Gene3D" id="3.40.50.300">
    <property type="entry name" value="P-loop containing nucleotide triphosphate hydrolases"/>
    <property type="match status" value="1"/>
</dbReference>
<dbReference type="InterPro" id="IPR041095">
    <property type="entry name" value="EFG_II"/>
</dbReference>
<name>A0A518D746_9BACT</name>
<feature type="domain" description="Tr-type G" evidence="8">
    <location>
        <begin position="6"/>
        <end position="286"/>
    </location>
</feature>
<evidence type="ECO:0000256" key="4">
    <source>
        <dbReference type="ARBA" id="ARBA00022917"/>
    </source>
</evidence>
<dbReference type="PRINTS" id="PR00315">
    <property type="entry name" value="ELONGATNFCT"/>
</dbReference>
<dbReference type="Gene3D" id="3.30.70.240">
    <property type="match status" value="1"/>
</dbReference>
<dbReference type="SUPFAM" id="SSF54980">
    <property type="entry name" value="EF-G C-terminal domain-like"/>
    <property type="match status" value="2"/>
</dbReference>
<dbReference type="PANTHER" id="PTHR43261">
    <property type="entry name" value="TRANSLATION ELONGATION FACTOR G-RELATED"/>
    <property type="match status" value="1"/>
</dbReference>
<dbReference type="FunFam" id="3.30.70.870:FF:000001">
    <property type="entry name" value="Elongation factor G"/>
    <property type="match status" value="1"/>
</dbReference>
<protein>
    <recommendedName>
        <fullName evidence="7">Elongation factor G</fullName>
    </recommendedName>
</protein>
<sequence length="710" mass="77878">MATPLNRIRNLGVIAHIDAGKTTVTERMLFVSGAKHRAGEVDKGNTVTDDDPEEAERGITIYSACVRFPWREAQINLIDTPGHVDFTAEVERSLRVLDGAVVVFSAREGVEAQSETVWRQADKYHVPRLVFINKLDREGADFEAVFKEVRDRLGANPVAIQIPVGLGPTHAPQPFRAVIDLVKQQMVTFPGGKEGKDAVYEAVPEDLLPTARKWREKLLEALYDYSNELMELALSEEPIPEALLHKVLREATISHMIQPVLCGSALHGMGVQPLLDGVAAYLPSPLDVPPMVGFVPESAGKHKGKTEEGAPKKIVRKPDPDEPFCGLVFKVLPLKTGDLHWVRIYSGTLRGNSRVLNARQDKKENVAQLWRIHASKKDEQIDEAGAGDIVAVLGLRDSVTGDTLCDTRDPILLESIEFPETVISVAVEPENTTEKKKLAEALAMLRKQDPTFRAEESEETGQTLISGMGELHLEVIRHRLERDFKLNVRVHKPRVSYRETVAGVAEVEGDCHRNINGVQHTAAVRLRVEPFTPTGPLAAKLPPVVVSIDSGQNLPDQYLNVVLEEIENAASGGGTVGFPLMRMKATILGGTVHETEATEIAFRTAASLAFDKALRTAGPVLLEPIMKVEITTPDDHMGDLVGDLQQRRAIIHQTEQRGVDTVLHAEAPLANLFGYSSAMRSLSQGRASCAMQPTGYAPAPDEVMRTFMGE</sequence>
<dbReference type="Pfam" id="PF00679">
    <property type="entry name" value="EFG_C"/>
    <property type="match status" value="1"/>
</dbReference>
<reference evidence="9 10" key="1">
    <citation type="submission" date="2019-02" db="EMBL/GenBank/DDBJ databases">
        <title>Deep-cultivation of Planctomycetes and their phenomic and genomic characterization uncovers novel biology.</title>
        <authorList>
            <person name="Wiegand S."/>
            <person name="Jogler M."/>
            <person name="Boedeker C."/>
            <person name="Pinto D."/>
            <person name="Vollmers J."/>
            <person name="Rivas-Marin E."/>
            <person name="Kohn T."/>
            <person name="Peeters S.H."/>
            <person name="Heuer A."/>
            <person name="Rast P."/>
            <person name="Oberbeckmann S."/>
            <person name="Bunk B."/>
            <person name="Jeske O."/>
            <person name="Meyerdierks A."/>
            <person name="Storesund J.E."/>
            <person name="Kallscheuer N."/>
            <person name="Luecker S."/>
            <person name="Lage O.M."/>
            <person name="Pohl T."/>
            <person name="Merkel B.J."/>
            <person name="Hornburger P."/>
            <person name="Mueller R.-W."/>
            <person name="Bruemmer F."/>
            <person name="Labrenz M."/>
            <person name="Spormann A.M."/>
            <person name="Op den Camp H."/>
            <person name="Overmann J."/>
            <person name="Amann R."/>
            <person name="Jetten M.S.M."/>
            <person name="Mascher T."/>
            <person name="Medema M.H."/>
            <person name="Devos D.P."/>
            <person name="Kaster A.-K."/>
            <person name="Ovreas L."/>
            <person name="Rohde M."/>
            <person name="Galperin M.Y."/>
            <person name="Jogler C."/>
        </authorList>
    </citation>
    <scope>NUCLEOTIDE SEQUENCE [LARGE SCALE GENOMIC DNA]</scope>
    <source>
        <strain evidence="9 10">Pla175</strain>
    </source>
</reference>
<dbReference type="FunFam" id="3.40.50.300:FF:000029">
    <property type="entry name" value="Elongation factor G"/>
    <property type="match status" value="1"/>
</dbReference>
<keyword evidence="4" id="KW-0648">Protein biosynthesis</keyword>
<evidence type="ECO:0000256" key="7">
    <source>
        <dbReference type="NCBIfam" id="TIGR00484"/>
    </source>
</evidence>
<dbReference type="Gene3D" id="3.30.230.10">
    <property type="match status" value="1"/>
</dbReference>
<dbReference type="OrthoDB" id="9804431at2"/>
<dbReference type="NCBIfam" id="TIGR00231">
    <property type="entry name" value="small_GTP"/>
    <property type="match status" value="1"/>
</dbReference>
<dbReference type="InterPro" id="IPR005517">
    <property type="entry name" value="Transl_elong_EFG/EF2_IV"/>
</dbReference>
<evidence type="ECO:0000259" key="8">
    <source>
        <dbReference type="PROSITE" id="PS51722"/>
    </source>
</evidence>
<dbReference type="AlphaFoldDB" id="A0A518D746"/>
<dbReference type="Pfam" id="PF14492">
    <property type="entry name" value="EFG_III"/>
    <property type="match status" value="1"/>
</dbReference>
<dbReference type="CDD" id="cd01886">
    <property type="entry name" value="EF-G"/>
    <property type="match status" value="1"/>
</dbReference>
<dbReference type="SMART" id="SM00838">
    <property type="entry name" value="EFG_C"/>
    <property type="match status" value="1"/>
</dbReference>
<dbReference type="GO" id="GO:0003924">
    <property type="term" value="F:GTPase activity"/>
    <property type="evidence" value="ECO:0007669"/>
    <property type="project" value="InterPro"/>
</dbReference>
<dbReference type="RefSeq" id="WP_145281246.1">
    <property type="nucleotide sequence ID" value="NZ_CP036291.1"/>
</dbReference>
<dbReference type="SMART" id="SM00889">
    <property type="entry name" value="EFG_IV"/>
    <property type="match status" value="1"/>
</dbReference>
<keyword evidence="2" id="KW-0547">Nucleotide-binding</keyword>
<dbReference type="InterPro" id="IPR035649">
    <property type="entry name" value="EFG_V"/>
</dbReference>
<evidence type="ECO:0000256" key="1">
    <source>
        <dbReference type="ARBA" id="ARBA00005870"/>
    </source>
</evidence>
<dbReference type="SUPFAM" id="SSF52540">
    <property type="entry name" value="P-loop containing nucleoside triphosphate hydrolases"/>
    <property type="match status" value="1"/>
</dbReference>
<comment type="function">
    <text evidence="6">Catalyzes the GTP-dependent ribosomal translocation step during translation elongation. During this step, the ribosome changes from the pre-translocational (PRE) to the post-translocational (POST) state as the newly formed A-site-bound peptidyl-tRNA and P-site-bound deacylated tRNA move to the P and E sites, respectively. Catalyzes the coordinated movement of the two tRNA molecules, the mRNA and conformational changes in the ribosome.</text>
</comment>
<evidence type="ECO:0000313" key="9">
    <source>
        <dbReference type="EMBL" id="QDU87276.1"/>
    </source>
</evidence>
<proteinExistence type="inferred from homology"/>
<dbReference type="Pfam" id="PF03144">
    <property type="entry name" value="GTP_EFTU_D2"/>
    <property type="match status" value="1"/>
</dbReference>
<keyword evidence="3 9" id="KW-0251">Elongation factor</keyword>
<dbReference type="InterPro" id="IPR000640">
    <property type="entry name" value="EFG_V-like"/>
</dbReference>
<dbReference type="Pfam" id="PF03764">
    <property type="entry name" value="EFG_IV"/>
    <property type="match status" value="1"/>
</dbReference>
<dbReference type="NCBIfam" id="NF009381">
    <property type="entry name" value="PRK12740.1-5"/>
    <property type="match status" value="1"/>
</dbReference>
<dbReference type="InterPro" id="IPR004540">
    <property type="entry name" value="Transl_elong_EFG/EF2"/>
</dbReference>
<dbReference type="GO" id="GO:0032790">
    <property type="term" value="P:ribosome disassembly"/>
    <property type="evidence" value="ECO:0007669"/>
    <property type="project" value="TreeGrafter"/>
</dbReference>
<dbReference type="FunFam" id="3.30.70.240:FF:000001">
    <property type="entry name" value="Elongation factor G"/>
    <property type="match status" value="1"/>
</dbReference>
<dbReference type="InterPro" id="IPR020568">
    <property type="entry name" value="Ribosomal_Su5_D2-typ_SF"/>
</dbReference>
<dbReference type="GO" id="GO:0005525">
    <property type="term" value="F:GTP binding"/>
    <property type="evidence" value="ECO:0007669"/>
    <property type="project" value="UniProtKB-UniRule"/>
</dbReference>
<dbReference type="InterPro" id="IPR014721">
    <property type="entry name" value="Ribsml_uS5_D2-typ_fold_subgr"/>
</dbReference>
<dbReference type="Proteomes" id="UP000317429">
    <property type="component" value="Chromosome"/>
</dbReference>
<evidence type="ECO:0000313" key="10">
    <source>
        <dbReference type="Proteomes" id="UP000317429"/>
    </source>
</evidence>
<organism evidence="9 10">
    <name type="scientific">Pirellulimonas nuda</name>
    <dbReference type="NCBI Taxonomy" id="2528009"/>
    <lineage>
        <taxon>Bacteria</taxon>
        <taxon>Pseudomonadati</taxon>
        <taxon>Planctomycetota</taxon>
        <taxon>Planctomycetia</taxon>
        <taxon>Pirellulales</taxon>
        <taxon>Lacipirellulaceae</taxon>
        <taxon>Pirellulimonas</taxon>
    </lineage>
</organism>
<keyword evidence="10" id="KW-1185">Reference proteome</keyword>
<evidence type="ECO:0000256" key="5">
    <source>
        <dbReference type="ARBA" id="ARBA00023134"/>
    </source>
</evidence>
<dbReference type="InterPro" id="IPR005225">
    <property type="entry name" value="Small_GTP-bd"/>
</dbReference>
<gene>
    <name evidence="9" type="primary">fusA_2</name>
    <name evidence="9" type="ORF">Pla175_06340</name>
</gene>
<dbReference type="CDD" id="cd04088">
    <property type="entry name" value="EFG_mtEFG_II"/>
    <property type="match status" value="1"/>
</dbReference>
<dbReference type="Gene3D" id="2.40.30.10">
    <property type="entry name" value="Translation factors"/>
    <property type="match status" value="1"/>
</dbReference>
<dbReference type="InterPro" id="IPR035647">
    <property type="entry name" value="EFG_III/V"/>
</dbReference>
<dbReference type="InterPro" id="IPR009000">
    <property type="entry name" value="Transl_B-barrel_sf"/>
</dbReference>
<dbReference type="NCBIfam" id="TIGR00484">
    <property type="entry name" value="EF-G"/>
    <property type="match status" value="1"/>
</dbReference>
<dbReference type="InterPro" id="IPR009022">
    <property type="entry name" value="EFG_III"/>
</dbReference>